<name>A0A7L6WIK8_STRSL</name>
<gene>
    <name evidence="1" type="ORF">HRE60_03070</name>
</gene>
<dbReference type="EMBL" id="CP054153">
    <property type="protein sequence ID" value="QMI50663.1"/>
    <property type="molecule type" value="Genomic_DNA"/>
</dbReference>
<dbReference type="Proteomes" id="UP000516705">
    <property type="component" value="Chromosome"/>
</dbReference>
<protein>
    <submittedName>
        <fullName evidence="1">Uncharacterized protein</fullName>
    </submittedName>
</protein>
<proteinExistence type="predicted"/>
<organism evidence="1 2">
    <name type="scientific">Streptococcus salivarius</name>
    <dbReference type="NCBI Taxonomy" id="1304"/>
    <lineage>
        <taxon>Bacteria</taxon>
        <taxon>Bacillati</taxon>
        <taxon>Bacillota</taxon>
        <taxon>Bacilli</taxon>
        <taxon>Lactobacillales</taxon>
        <taxon>Streptococcaceae</taxon>
        <taxon>Streptococcus</taxon>
    </lineage>
</organism>
<dbReference type="AlphaFoldDB" id="A0A7L6WIK8"/>
<evidence type="ECO:0000313" key="2">
    <source>
        <dbReference type="Proteomes" id="UP000516705"/>
    </source>
</evidence>
<reference evidence="1 2" key="1">
    <citation type="journal article" date="2020" name="Microbiol. Resour. Announc.">
        <title>Complete Genome Sequence of Streptococcus salivarius DB-B5, a Novel Probiotic Candidate Isolated from the Supragingival Plaque of a Healthy Female Subject.</title>
        <authorList>
            <person name="Fields F.R."/>
            <person name="Li X."/>
            <person name="Navarre W.W."/>
            <person name="Naito M."/>
        </authorList>
    </citation>
    <scope>NUCLEOTIDE SEQUENCE [LARGE SCALE GENOMIC DNA]</scope>
    <source>
        <strain evidence="1 2">DB-B5</strain>
    </source>
</reference>
<evidence type="ECO:0000313" key="1">
    <source>
        <dbReference type="EMBL" id="QMI50663.1"/>
    </source>
</evidence>
<accession>A0A7L6WIK8</accession>
<dbReference type="RefSeq" id="WP_181671084.1">
    <property type="nucleotide sequence ID" value="NZ_CP054153.1"/>
</dbReference>
<sequence>MTLKQIKFNPFQHWENISDLYKTVLSKGGANSFGLGDVSILPINQ</sequence>